<sequence>MERWRGKRIRENTVQDNTKTEVRQGEVTELSTCHKSPAAKPRITITFLLVPGPWHVLCYFDRFSWSFRLRLPPWCPYCRLRPTPSPQTHTFLSESYFLTLTPPTNSHNSVSIRKNLAVPLAHQAIHFAQKFTLTPPSLRQRS</sequence>
<evidence type="ECO:0000313" key="1">
    <source>
        <dbReference type="EMBL" id="KAK3741354.1"/>
    </source>
</evidence>
<comment type="caution">
    <text evidence="1">The sequence shown here is derived from an EMBL/GenBank/DDBJ whole genome shotgun (WGS) entry which is preliminary data.</text>
</comment>
<dbReference type="EMBL" id="JAWDGP010006429">
    <property type="protein sequence ID" value="KAK3741354.1"/>
    <property type="molecule type" value="Genomic_DNA"/>
</dbReference>
<organism evidence="1 2">
    <name type="scientific">Elysia crispata</name>
    <name type="common">lettuce slug</name>
    <dbReference type="NCBI Taxonomy" id="231223"/>
    <lineage>
        <taxon>Eukaryota</taxon>
        <taxon>Metazoa</taxon>
        <taxon>Spiralia</taxon>
        <taxon>Lophotrochozoa</taxon>
        <taxon>Mollusca</taxon>
        <taxon>Gastropoda</taxon>
        <taxon>Heterobranchia</taxon>
        <taxon>Euthyneura</taxon>
        <taxon>Panpulmonata</taxon>
        <taxon>Sacoglossa</taxon>
        <taxon>Placobranchoidea</taxon>
        <taxon>Plakobranchidae</taxon>
        <taxon>Elysia</taxon>
    </lineage>
</organism>
<accession>A0AAE0YCV6</accession>
<proteinExistence type="predicted"/>
<name>A0AAE0YCV6_9GAST</name>
<evidence type="ECO:0000313" key="2">
    <source>
        <dbReference type="Proteomes" id="UP001283361"/>
    </source>
</evidence>
<keyword evidence="2" id="KW-1185">Reference proteome</keyword>
<gene>
    <name evidence="1" type="ORF">RRG08_034399</name>
</gene>
<dbReference type="AlphaFoldDB" id="A0AAE0YCV6"/>
<dbReference type="Proteomes" id="UP001283361">
    <property type="component" value="Unassembled WGS sequence"/>
</dbReference>
<protein>
    <submittedName>
        <fullName evidence="1">Uncharacterized protein</fullName>
    </submittedName>
</protein>
<reference evidence="1" key="1">
    <citation type="journal article" date="2023" name="G3 (Bethesda)">
        <title>A reference genome for the long-term kleptoplast-retaining sea slug Elysia crispata morphotype clarki.</title>
        <authorList>
            <person name="Eastman K.E."/>
            <person name="Pendleton A.L."/>
            <person name="Shaikh M.A."/>
            <person name="Suttiyut T."/>
            <person name="Ogas R."/>
            <person name="Tomko P."/>
            <person name="Gavelis G."/>
            <person name="Widhalm J.R."/>
            <person name="Wisecaver J.H."/>
        </authorList>
    </citation>
    <scope>NUCLEOTIDE SEQUENCE</scope>
    <source>
        <strain evidence="1">ECLA1</strain>
    </source>
</reference>